<proteinExistence type="predicted"/>
<dbReference type="CDD" id="cd09272">
    <property type="entry name" value="RNase_HI_RT_Ty1"/>
    <property type="match status" value="1"/>
</dbReference>
<sequence length="575" mass="66256">MEDDKYKIPLFDGNNYGNWKFRMETFLEAKDLLQCIKMEQDDLENNADNKKRDLKCKSQIVQSIADTHLEYIKDCKTSREIWETLNKTFERKGIKNQLYLRRKLLSMKYNDSDNLQTHFLEFDKLIRELKNCGAKLEEADVVCHLLLTLPKSFDAIVTAIDTMADDNITLNFVKSKLLDHDLKKNGNSEKISNKMTTTAFTSHSKFKYKCFSCGKIGHRKADCKFRIPKRQEQSSANKVRDNEEKKANLTVEENKVAFMVCDDEECSDSSWFLDSGATDHMVNDKQLFTSLRKLEECSDSSWFLDSGATDHMVNDKQLFTSLRKLDKPIKIAVAKQGQMLEANFVGDMEVISAVNGKNIKIPIENVLYVPNLLHNLFSVRKVEDKGMKITFFNKKLVMLTQIGEMSLIDGRLRVTYLKFMIIPFLGFHENNQLYHYTVSWVSRKQSTVSLSSTEAEYVSLCSATTEAIWLKRLLLDLGIETGIVNIYEDNMPCIAISKDPMYHKRVKHIDIKYHFIREQIENKIIEPIYISTQEQIADVLTKGLSSQKFTVFRDKLGVSSYEYFDGAGGCCSSNI</sequence>
<dbReference type="GO" id="GO:0008270">
    <property type="term" value="F:zinc ion binding"/>
    <property type="evidence" value="ECO:0007669"/>
    <property type="project" value="UniProtKB-KW"/>
</dbReference>
<reference evidence="3 4" key="1">
    <citation type="journal article" date="2024" name="BMC Genomics">
        <title>De novo assembly and annotation of Popillia japonica's genome with initial clues to its potential as an invasive pest.</title>
        <authorList>
            <person name="Cucini C."/>
            <person name="Boschi S."/>
            <person name="Funari R."/>
            <person name="Cardaioli E."/>
            <person name="Iannotti N."/>
            <person name="Marturano G."/>
            <person name="Paoli F."/>
            <person name="Bruttini M."/>
            <person name="Carapelli A."/>
            <person name="Frati F."/>
            <person name="Nardi F."/>
        </authorList>
    </citation>
    <scope>NUCLEOTIDE SEQUENCE [LARGE SCALE GENOMIC DNA]</scope>
    <source>
        <strain evidence="3">DMR45628</strain>
    </source>
</reference>
<keyword evidence="1" id="KW-0479">Metal-binding</keyword>
<dbReference type="SUPFAM" id="SSF57756">
    <property type="entry name" value="Retrovirus zinc finger-like domains"/>
    <property type="match status" value="1"/>
</dbReference>
<dbReference type="Pfam" id="PF14223">
    <property type="entry name" value="Retrotran_gag_2"/>
    <property type="match status" value="1"/>
</dbReference>
<dbReference type="PANTHER" id="PTHR11439">
    <property type="entry name" value="GAG-POL-RELATED RETROTRANSPOSON"/>
    <property type="match status" value="1"/>
</dbReference>
<evidence type="ECO:0000313" key="3">
    <source>
        <dbReference type="EMBL" id="KAK9688266.1"/>
    </source>
</evidence>
<dbReference type="InterPro" id="IPR036875">
    <property type="entry name" value="Znf_CCHC_sf"/>
</dbReference>
<keyword evidence="4" id="KW-1185">Reference proteome</keyword>
<dbReference type="PROSITE" id="PS50158">
    <property type="entry name" value="ZF_CCHC"/>
    <property type="match status" value="1"/>
</dbReference>
<dbReference type="GO" id="GO:0003676">
    <property type="term" value="F:nucleic acid binding"/>
    <property type="evidence" value="ECO:0007669"/>
    <property type="project" value="InterPro"/>
</dbReference>
<evidence type="ECO:0000259" key="2">
    <source>
        <dbReference type="PROSITE" id="PS50158"/>
    </source>
</evidence>
<keyword evidence="1" id="KW-0863">Zinc-finger</keyword>
<dbReference type="PANTHER" id="PTHR11439:SF483">
    <property type="entry name" value="PEPTIDE SYNTHASE GLIP-LIKE, PUTATIVE (AFU_ORTHOLOGUE AFUA_3G12920)-RELATED"/>
    <property type="match status" value="1"/>
</dbReference>
<dbReference type="InterPro" id="IPR001878">
    <property type="entry name" value="Znf_CCHC"/>
</dbReference>
<evidence type="ECO:0000256" key="1">
    <source>
        <dbReference type="PROSITE-ProRule" id="PRU00047"/>
    </source>
</evidence>
<gene>
    <name evidence="3" type="ORF">QE152_g35673</name>
</gene>
<keyword evidence="1" id="KW-0862">Zinc</keyword>
<dbReference type="InterPro" id="IPR054722">
    <property type="entry name" value="PolX-like_BBD"/>
</dbReference>
<organism evidence="3 4">
    <name type="scientific">Popillia japonica</name>
    <name type="common">Japanese beetle</name>
    <dbReference type="NCBI Taxonomy" id="7064"/>
    <lineage>
        <taxon>Eukaryota</taxon>
        <taxon>Metazoa</taxon>
        <taxon>Ecdysozoa</taxon>
        <taxon>Arthropoda</taxon>
        <taxon>Hexapoda</taxon>
        <taxon>Insecta</taxon>
        <taxon>Pterygota</taxon>
        <taxon>Neoptera</taxon>
        <taxon>Endopterygota</taxon>
        <taxon>Coleoptera</taxon>
        <taxon>Polyphaga</taxon>
        <taxon>Scarabaeiformia</taxon>
        <taxon>Scarabaeidae</taxon>
        <taxon>Rutelinae</taxon>
        <taxon>Popillia</taxon>
    </lineage>
</organism>
<accession>A0AAW1IFA5</accession>
<dbReference type="EMBL" id="JASPKY010000598">
    <property type="protein sequence ID" value="KAK9688266.1"/>
    <property type="molecule type" value="Genomic_DNA"/>
</dbReference>
<name>A0AAW1IFA5_POPJA</name>
<dbReference type="Pfam" id="PF22936">
    <property type="entry name" value="Pol_BBD"/>
    <property type="match status" value="1"/>
</dbReference>
<dbReference type="AlphaFoldDB" id="A0AAW1IFA5"/>
<dbReference type="SMART" id="SM00343">
    <property type="entry name" value="ZnF_C2HC"/>
    <property type="match status" value="1"/>
</dbReference>
<evidence type="ECO:0000313" key="4">
    <source>
        <dbReference type="Proteomes" id="UP001458880"/>
    </source>
</evidence>
<comment type="caution">
    <text evidence="3">The sequence shown here is derived from an EMBL/GenBank/DDBJ whole genome shotgun (WGS) entry which is preliminary data.</text>
</comment>
<protein>
    <recommendedName>
        <fullName evidence="2">CCHC-type domain-containing protein</fullName>
    </recommendedName>
</protein>
<dbReference type="Proteomes" id="UP001458880">
    <property type="component" value="Unassembled WGS sequence"/>
</dbReference>
<feature type="domain" description="CCHC-type" evidence="2">
    <location>
        <begin position="209"/>
        <end position="224"/>
    </location>
</feature>